<name>A0A820JQT9_9BILA</name>
<dbReference type="InterPro" id="IPR026708">
    <property type="entry name" value="CSPP1"/>
</dbReference>
<organism evidence="4 5">
    <name type="scientific">Rotaria socialis</name>
    <dbReference type="NCBI Taxonomy" id="392032"/>
    <lineage>
        <taxon>Eukaryota</taxon>
        <taxon>Metazoa</taxon>
        <taxon>Spiralia</taxon>
        <taxon>Gnathifera</taxon>
        <taxon>Rotifera</taxon>
        <taxon>Eurotatoria</taxon>
        <taxon>Bdelloidea</taxon>
        <taxon>Philodinida</taxon>
        <taxon>Philodinidae</taxon>
        <taxon>Rotaria</taxon>
    </lineage>
</organism>
<feature type="compositionally biased region" description="Basic and acidic residues" evidence="2">
    <location>
        <begin position="616"/>
        <end position="633"/>
    </location>
</feature>
<dbReference type="GO" id="GO:0000922">
    <property type="term" value="C:spindle pole"/>
    <property type="evidence" value="ECO:0007669"/>
    <property type="project" value="InterPro"/>
</dbReference>
<feature type="compositionally biased region" description="Basic and acidic residues" evidence="2">
    <location>
        <begin position="383"/>
        <end position="400"/>
    </location>
</feature>
<feature type="compositionally biased region" description="Low complexity" evidence="2">
    <location>
        <begin position="871"/>
        <end position="890"/>
    </location>
</feature>
<evidence type="ECO:0008006" key="6">
    <source>
        <dbReference type="Google" id="ProtNLM"/>
    </source>
</evidence>
<dbReference type="AlphaFoldDB" id="A0A820JQT9"/>
<feature type="compositionally biased region" description="Polar residues" evidence="2">
    <location>
        <begin position="328"/>
        <end position="342"/>
    </location>
</feature>
<accession>A0A820JQT9</accession>
<keyword evidence="1" id="KW-0175">Coiled coil</keyword>
<evidence type="ECO:0000313" key="4">
    <source>
        <dbReference type="EMBL" id="CAF4328816.1"/>
    </source>
</evidence>
<feature type="region of interest" description="Disordered" evidence="2">
    <location>
        <begin position="1043"/>
        <end position="1064"/>
    </location>
</feature>
<feature type="coiled-coil region" evidence="1">
    <location>
        <begin position="232"/>
        <end position="259"/>
    </location>
</feature>
<feature type="region of interest" description="Disordered" evidence="2">
    <location>
        <begin position="1"/>
        <end position="115"/>
    </location>
</feature>
<dbReference type="Proteomes" id="UP000663869">
    <property type="component" value="Unassembled WGS sequence"/>
</dbReference>
<feature type="compositionally biased region" description="Pro residues" evidence="2">
    <location>
        <begin position="25"/>
        <end position="39"/>
    </location>
</feature>
<feature type="compositionally biased region" description="Basic and acidic residues" evidence="2">
    <location>
        <begin position="45"/>
        <end position="61"/>
    </location>
</feature>
<feature type="region of interest" description="Disordered" evidence="2">
    <location>
        <begin position="433"/>
        <end position="513"/>
    </location>
</feature>
<dbReference type="PANTHER" id="PTHR21616">
    <property type="entry name" value="CENTROSOME SPINDLE POLE ASSOCIATED PROTEIN"/>
    <property type="match status" value="1"/>
</dbReference>
<protein>
    <recommendedName>
        <fullName evidence="6">Centrosome and spindle pole-associated protein 1</fullName>
    </recommendedName>
</protein>
<dbReference type="GO" id="GO:0032467">
    <property type="term" value="P:positive regulation of cytokinesis"/>
    <property type="evidence" value="ECO:0007669"/>
    <property type="project" value="InterPro"/>
</dbReference>
<dbReference type="PANTHER" id="PTHR21616:SF2">
    <property type="entry name" value="CENTROSOME AND SPINDLE POLE-ASSOCIATED PROTEIN 1"/>
    <property type="match status" value="1"/>
</dbReference>
<comment type="caution">
    <text evidence="4">The sequence shown here is derived from an EMBL/GenBank/DDBJ whole genome shotgun (WGS) entry which is preliminary data.</text>
</comment>
<evidence type="ECO:0000256" key="2">
    <source>
        <dbReference type="SAM" id="MobiDB-lite"/>
    </source>
</evidence>
<gene>
    <name evidence="3" type="ORF">FME351_LOCUS26936</name>
    <name evidence="4" type="ORF">TSG867_LOCUS8069</name>
</gene>
<feature type="region of interest" description="Disordered" evidence="2">
    <location>
        <begin position="869"/>
        <end position="900"/>
    </location>
</feature>
<proteinExistence type="predicted"/>
<dbReference type="GO" id="GO:0005874">
    <property type="term" value="C:microtubule"/>
    <property type="evidence" value="ECO:0007669"/>
    <property type="project" value="InterPro"/>
</dbReference>
<dbReference type="GO" id="GO:0005813">
    <property type="term" value="C:centrosome"/>
    <property type="evidence" value="ECO:0007669"/>
    <property type="project" value="InterPro"/>
</dbReference>
<feature type="region of interest" description="Disordered" evidence="2">
    <location>
        <begin position="304"/>
        <end position="358"/>
    </location>
</feature>
<feature type="region of interest" description="Disordered" evidence="2">
    <location>
        <begin position="379"/>
        <end position="400"/>
    </location>
</feature>
<feature type="compositionally biased region" description="Low complexity" evidence="2">
    <location>
        <begin position="443"/>
        <end position="458"/>
    </location>
</feature>
<feature type="compositionally biased region" description="Polar residues" evidence="2">
    <location>
        <begin position="484"/>
        <end position="498"/>
    </location>
</feature>
<dbReference type="EMBL" id="CAJNYU010003635">
    <property type="protein sequence ID" value="CAF3689238.1"/>
    <property type="molecule type" value="Genomic_DNA"/>
</dbReference>
<evidence type="ECO:0000256" key="1">
    <source>
        <dbReference type="SAM" id="Coils"/>
    </source>
</evidence>
<sequence length="1064" mass="122981">MLTASQDIDNFIERQKYKLNTPSTRQPPPPPPPPPPQQPMPQNRVQDRLDFKVARILDDQPPRIQSQQPYYPSSPSSFHEQQENFFPQQLPPQQQQQQQYSNRLSTDNGDDNPVAFFNKFGTYDDKRSQLKDDLKREYNEYLQAKKNIPKSKSTSQLTAAPQNTNKRVQFPQKTGKVVAPWEKNDNKTTKTNQSMNDLPSASISNEYTENRSRQPMSRNYDEQYIRDREEYVSELHGQIRELEARRKQLEVESSRLSAGGASNLNRAHYTEDLNALNSLLAERLDQRNAVDSELAHILNRPPVSASPTRISSGGMPNLNMPMERPPQGNYQQQNVRQAQPYRNDNRSRAINDNFQIGQEIDKDSEQAAKKRYQQELQAQMREAQMRKAQDKKAKDEYDRKLDEEIQRYNYFGRSGGGGGAPMRDKDGNVVANLADARNPQPPSQQQQQPQHHQPQQQQYFPPDNKVYSLGDGFSSIGNAPFYNGEQQPQQQSSANSERPGSPNHARGAVSNGIFGAAKTEAQFVREEKYKLELKQQIEEKRQRGAEELARRRAEEEREIAKHLEWQQQVEKQTADDAIRKQEKEQQERQHHQQLQEELERQKKQEESGAKRKPKRQEKPATPKREETNHDDNHGNNNRQDSFHEQEQEQQSEAPYRSSSPPIPTLKNKGKKQKATTKNAPRRPSLDDDNLPPPPPPQQQQQKAFKNGRRQPPPEDDNHQQQQQPLKNGRRQPSFDDGNQQQQAFKNVRRQPSYDDFYQQQSPSPPPLPPLHTNDDYMQPPIDDANDKGRHTYRKPPTPRQPDVSSARKKPPQTFRPRPRADSNAGMPMRTISTTSLRSDGSDSEVLNRLEHLKRQLKDKEARLQEHVTLHQNDSNNQSSQMQHQSKSSYQPPAQPPVQRKSSPQFLMNAARVHHHRDSPTTNDKMHRLIHTDDDVEFKPGYFRDDAVLMGGNHGHNDNDYYSPPKRVDSGNRMFMTNIEKEASRRRYGADPTGFYDEDDPSTVANYELNRIAAQNEQRLKKLRDLENDDASLIDSNEVLERFQQKQRMQRGGSQTTLQDDAWLK</sequence>
<feature type="compositionally biased region" description="Basic and acidic residues" evidence="2">
    <location>
        <begin position="572"/>
        <end position="609"/>
    </location>
</feature>
<dbReference type="Proteomes" id="UP000663862">
    <property type="component" value="Unassembled WGS sequence"/>
</dbReference>
<evidence type="ECO:0000313" key="5">
    <source>
        <dbReference type="Proteomes" id="UP000663862"/>
    </source>
</evidence>
<reference evidence="4" key="1">
    <citation type="submission" date="2021-02" db="EMBL/GenBank/DDBJ databases">
        <authorList>
            <person name="Nowell W R."/>
        </authorList>
    </citation>
    <scope>NUCLEOTIDE SEQUENCE</scope>
</reference>
<dbReference type="EMBL" id="CAJOBQ010000327">
    <property type="protein sequence ID" value="CAF4328816.1"/>
    <property type="molecule type" value="Genomic_DNA"/>
</dbReference>
<feature type="region of interest" description="Disordered" evidence="2">
    <location>
        <begin position="561"/>
        <end position="844"/>
    </location>
</feature>
<evidence type="ECO:0000313" key="3">
    <source>
        <dbReference type="EMBL" id="CAF3689238.1"/>
    </source>
</evidence>
<feature type="compositionally biased region" description="Low complexity" evidence="2">
    <location>
        <begin position="62"/>
        <end position="99"/>
    </location>
</feature>